<dbReference type="InterPro" id="IPR036961">
    <property type="entry name" value="Kinesin_motor_dom_sf"/>
</dbReference>
<dbReference type="PANTHER" id="PTHR47969:SF29">
    <property type="entry name" value="KINESIN-LIKE PROTEIN"/>
    <property type="match status" value="1"/>
</dbReference>
<dbReference type="Pfam" id="PF00225">
    <property type="entry name" value="Kinesin"/>
    <property type="match status" value="1"/>
</dbReference>
<dbReference type="AlphaFoldDB" id="A0A6A0AIY4"/>
<feature type="non-terminal residue" evidence="6">
    <location>
        <position position="1"/>
    </location>
</feature>
<proteinExistence type="inferred from homology"/>
<feature type="non-terminal residue" evidence="6">
    <location>
        <position position="52"/>
    </location>
</feature>
<evidence type="ECO:0000256" key="1">
    <source>
        <dbReference type="ARBA" id="ARBA00022741"/>
    </source>
</evidence>
<organism evidence="6 7">
    <name type="scientific">Haematococcus lacustris</name>
    <name type="common">Green alga</name>
    <name type="synonym">Haematococcus pluvialis</name>
    <dbReference type="NCBI Taxonomy" id="44745"/>
    <lineage>
        <taxon>Eukaryota</taxon>
        <taxon>Viridiplantae</taxon>
        <taxon>Chlorophyta</taxon>
        <taxon>core chlorophytes</taxon>
        <taxon>Chlorophyceae</taxon>
        <taxon>CS clade</taxon>
        <taxon>Chlamydomonadales</taxon>
        <taxon>Haematococcaceae</taxon>
        <taxon>Haematococcus</taxon>
    </lineage>
</organism>
<dbReference type="PANTHER" id="PTHR47969">
    <property type="entry name" value="CHROMOSOME-ASSOCIATED KINESIN KIF4A-RELATED"/>
    <property type="match status" value="1"/>
</dbReference>
<keyword evidence="1" id="KW-0547">Nucleotide-binding</keyword>
<reference evidence="6 7" key="1">
    <citation type="submission" date="2020-02" db="EMBL/GenBank/DDBJ databases">
        <title>Draft genome sequence of Haematococcus lacustris strain NIES-144.</title>
        <authorList>
            <person name="Morimoto D."/>
            <person name="Nakagawa S."/>
            <person name="Yoshida T."/>
            <person name="Sawayama S."/>
        </authorList>
    </citation>
    <scope>NUCLEOTIDE SEQUENCE [LARGE SCALE GENOMIC DNA]</scope>
    <source>
        <strain evidence="6 7">NIES-144</strain>
    </source>
</reference>
<keyword evidence="7" id="KW-1185">Reference proteome</keyword>
<dbReference type="InterPro" id="IPR001752">
    <property type="entry name" value="Kinesin_motor_dom"/>
</dbReference>
<evidence type="ECO:0000256" key="4">
    <source>
        <dbReference type="PROSITE-ProRule" id="PRU00283"/>
    </source>
</evidence>
<comment type="similarity">
    <text evidence="4">Belongs to the TRAFAC class myosin-kinesin ATPase superfamily. Kinesin family.</text>
</comment>
<accession>A0A6A0AIY4</accession>
<keyword evidence="2" id="KW-0067">ATP-binding</keyword>
<dbReference type="SUPFAM" id="SSF52540">
    <property type="entry name" value="P-loop containing nucleoside triphosphate hydrolases"/>
    <property type="match status" value="1"/>
</dbReference>
<dbReference type="InterPro" id="IPR019821">
    <property type="entry name" value="Kinesin_motor_CS"/>
</dbReference>
<protein>
    <submittedName>
        <fullName evidence="6">Kinesin motor domain-containing protein</fullName>
    </submittedName>
</protein>
<dbReference type="EMBL" id="BLLF01007305">
    <property type="protein sequence ID" value="GFH32890.1"/>
    <property type="molecule type" value="Genomic_DNA"/>
</dbReference>
<dbReference type="InterPro" id="IPR027640">
    <property type="entry name" value="Kinesin-like_fam"/>
</dbReference>
<gene>
    <name evidence="6" type="ORF">HaLaN_32181</name>
</gene>
<dbReference type="GO" id="GO:0051231">
    <property type="term" value="P:spindle elongation"/>
    <property type="evidence" value="ECO:0007669"/>
    <property type="project" value="TreeGrafter"/>
</dbReference>
<comment type="caution">
    <text evidence="6">The sequence shown here is derived from an EMBL/GenBank/DDBJ whole genome shotgun (WGS) entry which is preliminary data.</text>
</comment>
<dbReference type="GO" id="GO:0005875">
    <property type="term" value="C:microtubule associated complex"/>
    <property type="evidence" value="ECO:0007669"/>
    <property type="project" value="TreeGrafter"/>
</dbReference>
<dbReference type="Gene3D" id="3.40.850.10">
    <property type="entry name" value="Kinesin motor domain"/>
    <property type="match status" value="1"/>
</dbReference>
<evidence type="ECO:0000313" key="6">
    <source>
        <dbReference type="EMBL" id="GFH32890.1"/>
    </source>
</evidence>
<dbReference type="GO" id="GO:0008017">
    <property type="term" value="F:microtubule binding"/>
    <property type="evidence" value="ECO:0007669"/>
    <property type="project" value="InterPro"/>
</dbReference>
<dbReference type="InterPro" id="IPR027417">
    <property type="entry name" value="P-loop_NTPase"/>
</dbReference>
<dbReference type="GO" id="GO:0005524">
    <property type="term" value="F:ATP binding"/>
    <property type="evidence" value="ECO:0007669"/>
    <property type="project" value="UniProtKB-KW"/>
</dbReference>
<evidence type="ECO:0000259" key="5">
    <source>
        <dbReference type="PROSITE" id="PS50067"/>
    </source>
</evidence>
<dbReference type="Proteomes" id="UP000485058">
    <property type="component" value="Unassembled WGS sequence"/>
</dbReference>
<evidence type="ECO:0000256" key="2">
    <source>
        <dbReference type="ARBA" id="ARBA00022840"/>
    </source>
</evidence>
<name>A0A6A0AIY4_HAELA</name>
<comment type="caution">
    <text evidence="4">Lacks conserved residue(s) required for the propagation of feature annotation.</text>
</comment>
<feature type="domain" description="Kinesin motor" evidence="5">
    <location>
        <begin position="1"/>
        <end position="52"/>
    </location>
</feature>
<dbReference type="PROSITE" id="PS00411">
    <property type="entry name" value="KINESIN_MOTOR_1"/>
    <property type="match status" value="1"/>
</dbReference>
<evidence type="ECO:0000256" key="3">
    <source>
        <dbReference type="ARBA" id="ARBA00023175"/>
    </source>
</evidence>
<keyword evidence="3" id="KW-0505">Motor protein</keyword>
<dbReference type="GO" id="GO:0007052">
    <property type="term" value="P:mitotic spindle organization"/>
    <property type="evidence" value="ECO:0007669"/>
    <property type="project" value="TreeGrafter"/>
</dbReference>
<evidence type="ECO:0000313" key="7">
    <source>
        <dbReference type="Proteomes" id="UP000485058"/>
    </source>
</evidence>
<dbReference type="GO" id="GO:0003777">
    <property type="term" value="F:microtubule motor activity"/>
    <property type="evidence" value="ECO:0007669"/>
    <property type="project" value="InterPro"/>
</dbReference>
<dbReference type="PROSITE" id="PS50067">
    <property type="entry name" value="KINESIN_MOTOR_2"/>
    <property type="match status" value="1"/>
</dbReference>
<dbReference type="GO" id="GO:0007018">
    <property type="term" value="P:microtubule-based movement"/>
    <property type="evidence" value="ECO:0007669"/>
    <property type="project" value="InterPro"/>
</dbReference>
<sequence>MIEAAWDYGTTRFGKICFVDLAGSERLKDSKSEGVMLRETANINKSLFALGK</sequence>